<accession>A0A0X3P806</accession>
<sequence length="129" mass="14490">RADSQAGMTSGTFAWELWGESVSPWCSTPVLSARTNSTKAWLHSFVFLFIICKSSQKGLKHRAGPPNVFYAKEASMRGGTRVKAGERLGSDESGSWWVGKKMGPVCKWVRRTIRKQCTREVRTCRFVCL</sequence>
<feature type="non-terminal residue" evidence="1">
    <location>
        <position position="1"/>
    </location>
</feature>
<protein>
    <submittedName>
        <fullName evidence="1">Uncharacterized protein</fullName>
    </submittedName>
</protein>
<evidence type="ECO:0000313" key="1">
    <source>
        <dbReference type="EMBL" id="JAP48065.1"/>
    </source>
</evidence>
<dbReference type="AlphaFoldDB" id="A0A0X3P806"/>
<dbReference type="EMBL" id="GEEE01015160">
    <property type="protein sequence ID" value="JAP48065.1"/>
    <property type="molecule type" value="Transcribed_RNA"/>
</dbReference>
<name>A0A0X3P806_SCHSO</name>
<gene>
    <name evidence="1" type="ORF">TR96198</name>
</gene>
<organism evidence="1">
    <name type="scientific">Schistocephalus solidus</name>
    <name type="common">Tapeworm</name>
    <dbReference type="NCBI Taxonomy" id="70667"/>
    <lineage>
        <taxon>Eukaryota</taxon>
        <taxon>Metazoa</taxon>
        <taxon>Spiralia</taxon>
        <taxon>Lophotrochozoa</taxon>
        <taxon>Platyhelminthes</taxon>
        <taxon>Cestoda</taxon>
        <taxon>Eucestoda</taxon>
        <taxon>Diphyllobothriidea</taxon>
        <taxon>Diphyllobothriidae</taxon>
        <taxon>Schistocephalus</taxon>
    </lineage>
</organism>
<reference evidence="1" key="1">
    <citation type="submission" date="2016-01" db="EMBL/GenBank/DDBJ databases">
        <title>Reference transcriptome for the parasite Schistocephalus solidus: insights into the molecular evolution of parasitism.</title>
        <authorList>
            <person name="Hebert F.O."/>
            <person name="Grambauer S."/>
            <person name="Barber I."/>
            <person name="Landry C.R."/>
            <person name="Aubin-Horth N."/>
        </authorList>
    </citation>
    <scope>NUCLEOTIDE SEQUENCE</scope>
</reference>
<proteinExistence type="predicted"/>